<comment type="caution">
    <text evidence="1">The sequence shown here is derived from an EMBL/GenBank/DDBJ whole genome shotgun (WGS) entry which is preliminary data.</text>
</comment>
<protein>
    <submittedName>
        <fullName evidence="1">Uncharacterized protein</fullName>
    </submittedName>
</protein>
<organism evidence="1">
    <name type="scientific">marine sediment metagenome</name>
    <dbReference type="NCBI Taxonomy" id="412755"/>
    <lineage>
        <taxon>unclassified sequences</taxon>
        <taxon>metagenomes</taxon>
        <taxon>ecological metagenomes</taxon>
    </lineage>
</organism>
<sequence length="71" mass="8790">MKELNLKNRPRPSNFKRGIMEDRMKEYIIADILWFEGFEKKHRHNLTELEKYNQHPWVQKYIKEEILGETT</sequence>
<evidence type="ECO:0000313" key="1">
    <source>
        <dbReference type="EMBL" id="GAI86203.1"/>
    </source>
</evidence>
<reference evidence="1" key="1">
    <citation type="journal article" date="2014" name="Front. Microbiol.">
        <title>High frequency of phylogenetically diverse reductive dehalogenase-homologous genes in deep subseafloor sedimentary metagenomes.</title>
        <authorList>
            <person name="Kawai M."/>
            <person name="Futagami T."/>
            <person name="Toyoda A."/>
            <person name="Takaki Y."/>
            <person name="Nishi S."/>
            <person name="Hori S."/>
            <person name="Arai W."/>
            <person name="Tsubouchi T."/>
            <person name="Morono Y."/>
            <person name="Uchiyama I."/>
            <person name="Ito T."/>
            <person name="Fujiyama A."/>
            <person name="Inagaki F."/>
            <person name="Takami H."/>
        </authorList>
    </citation>
    <scope>NUCLEOTIDE SEQUENCE</scope>
    <source>
        <strain evidence="1">Expedition CK06-06</strain>
    </source>
</reference>
<accession>X1RZX8</accession>
<dbReference type="AlphaFoldDB" id="X1RZX8"/>
<gene>
    <name evidence="1" type="ORF">S12H4_17618</name>
</gene>
<name>X1RZX8_9ZZZZ</name>
<dbReference type="EMBL" id="BARW01008631">
    <property type="protein sequence ID" value="GAI86203.1"/>
    <property type="molecule type" value="Genomic_DNA"/>
</dbReference>
<proteinExistence type="predicted"/>